<keyword evidence="1" id="KW-0472">Membrane</keyword>
<proteinExistence type="predicted"/>
<evidence type="ECO:0000313" key="3">
    <source>
        <dbReference type="EMBL" id="PLR06443.1"/>
    </source>
</evidence>
<accession>A0A2N5CL21</accession>
<dbReference type="EMBL" id="CP026100">
    <property type="protein sequence ID" value="AYV48283.1"/>
    <property type="molecule type" value="Genomic_DNA"/>
</dbReference>
<dbReference type="Proteomes" id="UP000234483">
    <property type="component" value="Unassembled WGS sequence"/>
</dbReference>
<organism evidence="3 4">
    <name type="scientific">Caulobacter flavus</name>
    <dbReference type="NCBI Taxonomy" id="1679497"/>
    <lineage>
        <taxon>Bacteria</taxon>
        <taxon>Pseudomonadati</taxon>
        <taxon>Pseudomonadota</taxon>
        <taxon>Alphaproteobacteria</taxon>
        <taxon>Caulobacterales</taxon>
        <taxon>Caulobacteraceae</taxon>
        <taxon>Caulobacter</taxon>
    </lineage>
</organism>
<evidence type="ECO:0000313" key="4">
    <source>
        <dbReference type="Proteomes" id="UP000234483"/>
    </source>
</evidence>
<sequence length="223" mass="24328">MGVADGEAVMGWVPVIAAIVSAIAVVTAAIFTAVQTNKRGLREKIWAAKSEVYADIFDALDVMAQWADLVSEDTRREFVITPEVERRKREEFEIATAVMRKAVVRRTGLLSAKVEQAVSVFFLELRQADAAGEWSSHVRQKTAAVLKARASLKRLVRKDLGLSSGGAGWRTWRSGEVARGALGGAEFIGTVQPMFNHGMSLPVSNGAAFVRRKRLMTDESPPS</sequence>
<evidence type="ECO:0000313" key="5">
    <source>
        <dbReference type="Proteomes" id="UP000281192"/>
    </source>
</evidence>
<keyword evidence="5" id="KW-1185">Reference proteome</keyword>
<dbReference type="AlphaFoldDB" id="A0A2N5CL21"/>
<dbReference type="Proteomes" id="UP000281192">
    <property type="component" value="Chromosome"/>
</dbReference>
<reference evidence="2 5" key="2">
    <citation type="submission" date="2018-01" db="EMBL/GenBank/DDBJ databases">
        <title>Complete genome sequence of Caulobacter flavus RHGG3.</title>
        <authorList>
            <person name="Yang E."/>
        </authorList>
    </citation>
    <scope>NUCLEOTIDE SEQUENCE [LARGE SCALE GENOMIC DNA]</scope>
    <source>
        <strain evidence="2 5">RHGG3</strain>
    </source>
</reference>
<name>A0A2N5CL21_9CAUL</name>
<gene>
    <name evidence="2" type="ORF">C1707_19565</name>
    <name evidence="3" type="ORF">CFHF_24935</name>
</gene>
<reference evidence="3 4" key="1">
    <citation type="submission" date="2017-12" db="EMBL/GenBank/DDBJ databases">
        <title>The genome sequence of Caulobacter flavus CGMCC1 15093.</title>
        <authorList>
            <person name="Gao J."/>
            <person name="Mao X."/>
            <person name="Sun J."/>
        </authorList>
    </citation>
    <scope>NUCLEOTIDE SEQUENCE [LARGE SCALE GENOMIC DNA]</scope>
    <source>
        <strain evidence="3 4">CGMCC1 15093</strain>
    </source>
</reference>
<protein>
    <submittedName>
        <fullName evidence="3">Uncharacterized protein</fullName>
    </submittedName>
</protein>
<keyword evidence="1" id="KW-0812">Transmembrane</keyword>
<dbReference type="KEGG" id="cfh:C1707_19565"/>
<feature type="transmembrane region" description="Helical" evidence="1">
    <location>
        <begin position="12"/>
        <end position="34"/>
    </location>
</feature>
<dbReference type="EMBL" id="PJRQ01000052">
    <property type="protein sequence ID" value="PLR06443.1"/>
    <property type="molecule type" value="Genomic_DNA"/>
</dbReference>
<evidence type="ECO:0000313" key="2">
    <source>
        <dbReference type="EMBL" id="AYV48283.1"/>
    </source>
</evidence>
<evidence type="ECO:0000256" key="1">
    <source>
        <dbReference type="SAM" id="Phobius"/>
    </source>
</evidence>
<keyword evidence="1" id="KW-1133">Transmembrane helix</keyword>